<dbReference type="InterPro" id="IPR033315">
    <property type="entry name" value="Fan1-like"/>
</dbReference>
<dbReference type="Pfam" id="PF08774">
    <property type="entry name" value="VRR_NUC"/>
    <property type="match status" value="1"/>
</dbReference>
<dbReference type="STRING" id="51028.A0A158Q9Y8"/>
<proteinExistence type="inferred from homology"/>
<evidence type="ECO:0000313" key="11">
    <source>
        <dbReference type="Proteomes" id="UP000274131"/>
    </source>
</evidence>
<keyword evidence="6 8" id="KW-0460">Magnesium</keyword>
<keyword evidence="7 8" id="KW-0464">Manganese</keyword>
<keyword evidence="4 8" id="KW-0479">Metal-binding</keyword>
<dbReference type="EC" id="3.1.4.1" evidence="8"/>
<dbReference type="EMBL" id="UXUI01007556">
    <property type="protein sequence ID" value="VDD88149.1"/>
    <property type="molecule type" value="Genomic_DNA"/>
</dbReference>
<evidence type="ECO:0000256" key="3">
    <source>
        <dbReference type="ARBA" id="ARBA00022722"/>
    </source>
</evidence>
<evidence type="ECO:0000256" key="5">
    <source>
        <dbReference type="ARBA" id="ARBA00022801"/>
    </source>
</evidence>
<keyword evidence="5 8" id="KW-0378">Hydrolase</keyword>
<reference evidence="10 11" key="2">
    <citation type="submission" date="2018-10" db="EMBL/GenBank/DDBJ databases">
        <authorList>
            <consortium name="Pathogen Informatics"/>
        </authorList>
    </citation>
    <scope>NUCLEOTIDE SEQUENCE [LARGE SCALE GENOMIC DNA]</scope>
</reference>
<evidence type="ECO:0000256" key="2">
    <source>
        <dbReference type="ARBA" id="ARBA00005533"/>
    </source>
</evidence>
<dbReference type="GO" id="GO:0070336">
    <property type="term" value="F:flap-structured DNA binding"/>
    <property type="evidence" value="ECO:0007669"/>
    <property type="project" value="TreeGrafter"/>
</dbReference>
<comment type="catalytic activity">
    <reaction evidence="1 8">
        <text>Hydrolytically removes 5'-nucleotides successively from the 3'-hydroxy termini of 3'-hydroxy-terminated oligonucleotides.</text>
        <dbReference type="EC" id="3.1.4.1"/>
    </reaction>
</comment>
<organism evidence="12">
    <name type="scientific">Enterobius vermicularis</name>
    <name type="common">Human pinworm</name>
    <dbReference type="NCBI Taxonomy" id="51028"/>
    <lineage>
        <taxon>Eukaryota</taxon>
        <taxon>Metazoa</taxon>
        <taxon>Ecdysozoa</taxon>
        <taxon>Nematoda</taxon>
        <taxon>Chromadorea</taxon>
        <taxon>Rhabditida</taxon>
        <taxon>Spirurina</taxon>
        <taxon>Oxyuridomorpha</taxon>
        <taxon>Oxyuroidea</taxon>
        <taxon>Oxyuridae</taxon>
        <taxon>Enterobius</taxon>
    </lineage>
</organism>
<dbReference type="Gene3D" id="3.40.1350.10">
    <property type="match status" value="1"/>
</dbReference>
<dbReference type="GO" id="GO:0036297">
    <property type="term" value="P:interstrand cross-link repair"/>
    <property type="evidence" value="ECO:0007669"/>
    <property type="project" value="InterPro"/>
</dbReference>
<protein>
    <recommendedName>
        <fullName evidence="8">Fanconi-associated nuclease</fullName>
        <ecNumber evidence="8">3.1.4.1</ecNumber>
    </recommendedName>
</protein>
<dbReference type="PANTHER" id="PTHR15749:SF4">
    <property type="entry name" value="FANCONI-ASSOCIATED NUCLEASE 1"/>
    <property type="match status" value="1"/>
</dbReference>
<dbReference type="SMART" id="SM00990">
    <property type="entry name" value="VRR_NUC"/>
    <property type="match status" value="1"/>
</dbReference>
<keyword evidence="3 8" id="KW-0540">Nuclease</keyword>
<dbReference type="GO" id="GO:0008409">
    <property type="term" value="F:5'-3' exonuclease activity"/>
    <property type="evidence" value="ECO:0007669"/>
    <property type="project" value="TreeGrafter"/>
</dbReference>
<evidence type="ECO:0000313" key="12">
    <source>
        <dbReference type="WBParaSite" id="EVEC_0000358401-mRNA-1"/>
    </source>
</evidence>
<evidence type="ECO:0000256" key="4">
    <source>
        <dbReference type="ARBA" id="ARBA00022723"/>
    </source>
</evidence>
<gene>
    <name evidence="10" type="ORF">EVEC_LOCUS3292</name>
</gene>
<comment type="subcellular location">
    <subcellularLocation>
        <location evidence="8">Nucleus</location>
    </subcellularLocation>
</comment>
<evidence type="ECO:0000256" key="6">
    <source>
        <dbReference type="ARBA" id="ARBA00022842"/>
    </source>
</evidence>
<dbReference type="AlphaFoldDB" id="A0A158Q9Y8"/>
<dbReference type="WBParaSite" id="EVEC_0000358401-mRNA-1">
    <property type="protein sequence ID" value="EVEC_0000358401-mRNA-1"/>
    <property type="gene ID" value="EVEC_0000358401"/>
</dbReference>
<dbReference type="GO" id="GO:0046872">
    <property type="term" value="F:metal ion binding"/>
    <property type="evidence" value="ECO:0007669"/>
    <property type="project" value="UniProtKB-KW"/>
</dbReference>
<evidence type="ECO:0000256" key="7">
    <source>
        <dbReference type="ARBA" id="ARBA00023211"/>
    </source>
</evidence>
<keyword evidence="8" id="KW-0539">Nucleus</keyword>
<evidence type="ECO:0000256" key="1">
    <source>
        <dbReference type="ARBA" id="ARBA00000983"/>
    </source>
</evidence>
<sequence length="506" mass="59191">MLRDVCVDPDYNRFCRITFLKAAFRKQLQKKRCPICKEMVAFGIYQRHVNSCVSDPDDEECRVSFFLFLAQFFGYFCYHIVRILGDEFDFELEEALRLLQAPCLKNVAKKFKINFSSSKEEITIKLISMSKQKNIFGSPINSYFSIKEEMGHCYRLREDVEKFFNCVFTLFSPSDMNSALLIDDPNTNLASQLLFLLLEVRLEKIHFKLMLLNTRGSLWDRLALNLDSHLRDKADAFEVIQTGIADPDIGDKDRLLLQVSFLCEIDVLLAYNDGANFLVQRKNLGDQRTNHFVTQRNGESYHCPVEQVALNYYISEEGYKEGVHAEGGVWHFFYGLLCYDIIFDHDVGDVWFSETQCHPSDLNTRSFYTTRRARFEERFKKIERTKVEELINLVIPVYEEHFGETNSEISWECFTNLDQIKVRFLQCCPPRVLAAVFRRITTDYRNCRSGFPDLTLWNHLTKKLLVAEVKGPGDKLSTKQILWLQYFRKHRVEAHVCHVAGRPISF</sequence>
<dbReference type="GO" id="GO:0017108">
    <property type="term" value="F:5'-flap endonuclease activity"/>
    <property type="evidence" value="ECO:0007669"/>
    <property type="project" value="TreeGrafter"/>
</dbReference>
<dbReference type="Pfam" id="PF21170">
    <property type="entry name" value="FAN1_TPR"/>
    <property type="match status" value="1"/>
</dbReference>
<comment type="function">
    <text evidence="8">Nuclease required for the repair of DNA interstrand cross-links (ICL). Acts as a 5'-3' exonuclease that anchors at a cut end of DNA and cleaves DNA successively at every third nucleotide, allowing to excise an ICL from one strand through flanking incisions.</text>
</comment>
<dbReference type="GO" id="GO:0005634">
    <property type="term" value="C:nucleus"/>
    <property type="evidence" value="ECO:0007669"/>
    <property type="project" value="UniProtKB-SubCell"/>
</dbReference>
<dbReference type="InterPro" id="IPR049126">
    <property type="entry name" value="FAN1-like_TPR"/>
</dbReference>
<name>A0A158Q9Y8_ENTVE</name>
<evidence type="ECO:0000256" key="8">
    <source>
        <dbReference type="RuleBase" id="RU365033"/>
    </source>
</evidence>
<evidence type="ECO:0000313" key="10">
    <source>
        <dbReference type="EMBL" id="VDD88149.1"/>
    </source>
</evidence>
<keyword evidence="11" id="KW-1185">Reference proteome</keyword>
<dbReference type="InterPro" id="IPR014883">
    <property type="entry name" value="VRR_NUC"/>
</dbReference>
<comment type="similarity">
    <text evidence="2 8">Belongs to the FAN1 family.</text>
</comment>
<evidence type="ECO:0000259" key="9">
    <source>
        <dbReference type="SMART" id="SM00990"/>
    </source>
</evidence>
<dbReference type="OrthoDB" id="76364at2759"/>
<comment type="cofactor">
    <cofactor evidence="8">
        <name>Mg(2+)</name>
        <dbReference type="ChEBI" id="CHEBI:18420"/>
    </cofactor>
    <cofactor evidence="8">
        <name>Mn(2+)</name>
        <dbReference type="ChEBI" id="CHEBI:29035"/>
    </cofactor>
</comment>
<accession>A0A158Q9Y8</accession>
<reference evidence="12" key="1">
    <citation type="submission" date="2016-04" db="UniProtKB">
        <authorList>
            <consortium name="WormBaseParasite"/>
        </authorList>
    </citation>
    <scope>IDENTIFICATION</scope>
</reference>
<dbReference type="Proteomes" id="UP000274131">
    <property type="component" value="Unassembled WGS sequence"/>
</dbReference>
<dbReference type="PANTHER" id="PTHR15749">
    <property type="entry name" value="FANCONI-ASSOCIATED NUCLEASE 1"/>
    <property type="match status" value="1"/>
</dbReference>
<feature type="domain" description="VRR-NUC" evidence="9">
    <location>
        <begin position="385"/>
        <end position="501"/>
    </location>
</feature>
<dbReference type="GO" id="GO:0004528">
    <property type="term" value="F:phosphodiesterase I activity"/>
    <property type="evidence" value="ECO:0007669"/>
    <property type="project" value="UniProtKB-EC"/>
</dbReference>
<keyword evidence="8" id="KW-0227">DNA damage</keyword>
<dbReference type="InterPro" id="IPR011856">
    <property type="entry name" value="tRNA_endonuc-like_dom_sf"/>
</dbReference>
<keyword evidence="8" id="KW-0234">DNA repair</keyword>